<name>A0A9W6YXH5_AMBMO</name>
<evidence type="ECO:0000313" key="1">
    <source>
        <dbReference type="EMBL" id="GMG31610.1"/>
    </source>
</evidence>
<proteinExistence type="predicted"/>
<evidence type="ECO:0000313" key="2">
    <source>
        <dbReference type="Proteomes" id="UP001165063"/>
    </source>
</evidence>
<protein>
    <submittedName>
        <fullName evidence="1">Unnamed protein product</fullName>
    </submittedName>
</protein>
<accession>A0A9W6YXH5</accession>
<sequence length="171" mass="19327">MIQLICAYGSMGHDDQELPDEIHDLSTPFTDEELHDAAQKLSSKGSTAPGPDGWSYQTWYKTWPMSGDFLVNLANHIFQHPDAMKEPHLSSIIIRLLPKDKFNPQSPDVNHLRPISLTNTSIRIILFAFTTRLLPCLTRIISTLQQAFLPNTSIHRIPHQHPNSTDSGQLH</sequence>
<dbReference type="Proteomes" id="UP001165063">
    <property type="component" value="Unassembled WGS sequence"/>
</dbReference>
<dbReference type="OrthoDB" id="4097129at2759"/>
<reference evidence="1" key="1">
    <citation type="submission" date="2023-04" db="EMBL/GenBank/DDBJ databases">
        <title>Ambrosiozyma monospora NBRC 1965.</title>
        <authorList>
            <person name="Ichikawa N."/>
            <person name="Sato H."/>
            <person name="Tonouchi N."/>
        </authorList>
    </citation>
    <scope>NUCLEOTIDE SEQUENCE</scope>
    <source>
        <strain evidence="1">NBRC 1965</strain>
    </source>
</reference>
<keyword evidence="2" id="KW-1185">Reference proteome</keyword>
<comment type="caution">
    <text evidence="1">The sequence shown here is derived from an EMBL/GenBank/DDBJ whole genome shotgun (WGS) entry which is preliminary data.</text>
</comment>
<organism evidence="1 2">
    <name type="scientific">Ambrosiozyma monospora</name>
    <name type="common">Yeast</name>
    <name type="synonym">Endomycopsis monosporus</name>
    <dbReference type="NCBI Taxonomy" id="43982"/>
    <lineage>
        <taxon>Eukaryota</taxon>
        <taxon>Fungi</taxon>
        <taxon>Dikarya</taxon>
        <taxon>Ascomycota</taxon>
        <taxon>Saccharomycotina</taxon>
        <taxon>Pichiomycetes</taxon>
        <taxon>Pichiales</taxon>
        <taxon>Pichiaceae</taxon>
        <taxon>Ambrosiozyma</taxon>
    </lineage>
</organism>
<dbReference type="AlphaFoldDB" id="A0A9W6YXH5"/>
<dbReference type="EMBL" id="BSXU01001844">
    <property type="protein sequence ID" value="GMG31610.1"/>
    <property type="molecule type" value="Genomic_DNA"/>
</dbReference>
<gene>
    <name evidence="1" type="ORF">Amon01_000401000</name>
</gene>